<dbReference type="EMBL" id="JBHUIY010000017">
    <property type="protein sequence ID" value="MFD2234153.1"/>
    <property type="molecule type" value="Genomic_DNA"/>
</dbReference>
<dbReference type="Proteomes" id="UP001597296">
    <property type="component" value="Unassembled WGS sequence"/>
</dbReference>
<evidence type="ECO:0000313" key="3">
    <source>
        <dbReference type="Proteomes" id="UP001597296"/>
    </source>
</evidence>
<keyword evidence="1" id="KW-0472">Membrane</keyword>
<sequence>MQLRKTSAFALYLGSYLPLSLILFVQDLNLDALKVGVENPLELLKSGFQSLLLHPVWSLTAVGVGAACLLATNWLLNAVKTPHRIRIIEAKHVPADLINYTIPYIVSFMGLDFGFNSKIIGFFVFLFWMFWISYRSGQIFMNPILVVFGWRLYEIKYSHMQSEDQLIGRVLSKVEIEPRSIYFQCRIQDVMIIRS</sequence>
<feature type="transmembrane region" description="Helical" evidence="1">
    <location>
        <begin position="97"/>
        <end position="130"/>
    </location>
</feature>
<accession>A0ABW5CBC5</accession>
<comment type="caution">
    <text evidence="2">The sequence shown here is derived from an EMBL/GenBank/DDBJ whole genome shotgun (WGS) entry which is preliminary data.</text>
</comment>
<evidence type="ECO:0000313" key="2">
    <source>
        <dbReference type="EMBL" id="MFD2234153.1"/>
    </source>
</evidence>
<proteinExistence type="predicted"/>
<name>A0ABW5CBC5_9PROT</name>
<gene>
    <name evidence="2" type="ORF">ACFSNB_10070</name>
</gene>
<reference evidence="3" key="1">
    <citation type="journal article" date="2019" name="Int. J. Syst. Evol. Microbiol.">
        <title>The Global Catalogue of Microorganisms (GCM) 10K type strain sequencing project: providing services to taxonomists for standard genome sequencing and annotation.</title>
        <authorList>
            <consortium name="The Broad Institute Genomics Platform"/>
            <consortium name="The Broad Institute Genome Sequencing Center for Infectious Disease"/>
            <person name="Wu L."/>
            <person name="Ma J."/>
        </authorList>
    </citation>
    <scope>NUCLEOTIDE SEQUENCE [LARGE SCALE GENOMIC DNA]</scope>
    <source>
        <strain evidence="3">KCTC 15012</strain>
    </source>
</reference>
<organism evidence="2 3">
    <name type="scientific">Phaeospirillum tilakii</name>
    <dbReference type="NCBI Taxonomy" id="741673"/>
    <lineage>
        <taxon>Bacteria</taxon>
        <taxon>Pseudomonadati</taxon>
        <taxon>Pseudomonadota</taxon>
        <taxon>Alphaproteobacteria</taxon>
        <taxon>Rhodospirillales</taxon>
        <taxon>Rhodospirillaceae</taxon>
        <taxon>Phaeospirillum</taxon>
    </lineage>
</organism>
<evidence type="ECO:0000256" key="1">
    <source>
        <dbReference type="SAM" id="Phobius"/>
    </source>
</evidence>
<dbReference type="RefSeq" id="WP_377316088.1">
    <property type="nucleotide sequence ID" value="NZ_JBHUIY010000017.1"/>
</dbReference>
<keyword evidence="1" id="KW-0812">Transmembrane</keyword>
<keyword evidence="1" id="KW-1133">Transmembrane helix</keyword>
<keyword evidence="3" id="KW-1185">Reference proteome</keyword>
<feature type="transmembrane region" description="Helical" evidence="1">
    <location>
        <begin position="7"/>
        <end position="25"/>
    </location>
</feature>
<protein>
    <submittedName>
        <fullName evidence="2">Uncharacterized protein</fullName>
    </submittedName>
</protein>
<feature type="transmembrane region" description="Helical" evidence="1">
    <location>
        <begin position="56"/>
        <end position="76"/>
    </location>
</feature>